<dbReference type="EMBL" id="CAJJDN010000025">
    <property type="protein sequence ID" value="CAD8069517.1"/>
    <property type="molecule type" value="Genomic_DNA"/>
</dbReference>
<keyword evidence="1" id="KW-0175">Coiled coil</keyword>
<evidence type="ECO:0000313" key="2">
    <source>
        <dbReference type="EMBL" id="CAD8069517.1"/>
    </source>
</evidence>
<keyword evidence="3" id="KW-1185">Reference proteome</keyword>
<sequence>MYRSSYYESDQKDIIIAQLKADIYEAQKQQEELELLEQEMGKWEVKIKMANEEKLIIEHENKQKHEQCIAQIQMMTQEINQLSKILKERHLDQERQIIQQKELEEINDQRQLEIQQARKQLNKLSDQVIQESSMMENLQQKLEEFEQESYNAEIKNKEQNRKLNEIQQKNRKIEQDCQILQDQLIQLQQSDQEQEINKYQQQLAYTNEQIKKIDQDFQQEKQNNKSTEQQISRMNHDLQQNEIDLQKQRKFLIMEQQKKDELNKKKIQLQKVQMHRQEQYSQADQELNKTKMDNQTIINDNNCYKTKLKQLQTHIDILMKVNQELVNELEQYCGDDQKIKQILNRAARVKELQLRIAQGNRLLKK</sequence>
<name>A0A8S1LP57_9CILI</name>
<dbReference type="OrthoDB" id="306965at2759"/>
<comment type="caution">
    <text evidence="2">The sequence shown here is derived from an EMBL/GenBank/DDBJ whole genome shotgun (WGS) entry which is preliminary data.</text>
</comment>
<reference evidence="2" key="1">
    <citation type="submission" date="2021-01" db="EMBL/GenBank/DDBJ databases">
        <authorList>
            <consortium name="Genoscope - CEA"/>
            <person name="William W."/>
        </authorList>
    </citation>
    <scope>NUCLEOTIDE SEQUENCE</scope>
</reference>
<feature type="coiled-coil region" evidence="1">
    <location>
        <begin position="100"/>
        <end position="244"/>
    </location>
</feature>
<evidence type="ECO:0000256" key="1">
    <source>
        <dbReference type="SAM" id="Coils"/>
    </source>
</evidence>
<evidence type="ECO:0000313" key="3">
    <source>
        <dbReference type="Proteomes" id="UP000692954"/>
    </source>
</evidence>
<feature type="coiled-coil region" evidence="1">
    <location>
        <begin position="16"/>
        <end position="53"/>
    </location>
</feature>
<gene>
    <name evidence="2" type="ORF">PSON_ATCC_30995.1.T0250322</name>
</gene>
<dbReference type="Proteomes" id="UP000692954">
    <property type="component" value="Unassembled WGS sequence"/>
</dbReference>
<dbReference type="AlphaFoldDB" id="A0A8S1LP57"/>
<accession>A0A8S1LP57</accession>
<protein>
    <submittedName>
        <fullName evidence="2">Uncharacterized protein</fullName>
    </submittedName>
</protein>
<organism evidence="2 3">
    <name type="scientific">Paramecium sonneborni</name>
    <dbReference type="NCBI Taxonomy" id="65129"/>
    <lineage>
        <taxon>Eukaryota</taxon>
        <taxon>Sar</taxon>
        <taxon>Alveolata</taxon>
        <taxon>Ciliophora</taxon>
        <taxon>Intramacronucleata</taxon>
        <taxon>Oligohymenophorea</taxon>
        <taxon>Peniculida</taxon>
        <taxon>Parameciidae</taxon>
        <taxon>Paramecium</taxon>
    </lineage>
</organism>
<proteinExistence type="predicted"/>